<proteinExistence type="predicted"/>
<comment type="caution">
    <text evidence="1">The sequence shown here is derived from an EMBL/GenBank/DDBJ whole genome shotgun (WGS) entry which is preliminary data.</text>
</comment>
<evidence type="ECO:0000313" key="2">
    <source>
        <dbReference type="Proteomes" id="UP001346869"/>
    </source>
</evidence>
<evidence type="ECO:0000313" key="1">
    <source>
        <dbReference type="EMBL" id="KAK5871719.1"/>
    </source>
</evidence>
<name>A0AAN7Y317_ELEMC</name>
<reference evidence="1 2" key="2">
    <citation type="journal article" date="2023" name="Mol. Biol. Evol.">
        <title>Genomics of Secondarily Temperate Adaptation in the Only Non-Antarctic Icefish.</title>
        <authorList>
            <person name="Rivera-Colon A.G."/>
            <person name="Rayamajhi N."/>
            <person name="Minhas B.F."/>
            <person name="Madrigal G."/>
            <person name="Bilyk K.T."/>
            <person name="Yoon V."/>
            <person name="Hune M."/>
            <person name="Gregory S."/>
            <person name="Cheng C.H.C."/>
            <person name="Catchen J.M."/>
        </authorList>
    </citation>
    <scope>NUCLEOTIDE SEQUENCE [LARGE SCALE GENOMIC DNA]</scope>
    <source>
        <strain evidence="1">JMC-PN-2008</strain>
    </source>
</reference>
<gene>
    <name evidence="1" type="ORF">PBY51_004581</name>
</gene>
<dbReference type="EMBL" id="JAUZQC010000005">
    <property type="protein sequence ID" value="KAK5871719.1"/>
    <property type="molecule type" value="Genomic_DNA"/>
</dbReference>
<reference evidence="1 2" key="1">
    <citation type="journal article" date="2023" name="Genes (Basel)">
        <title>Chromosome-Level Genome Assembly and Circadian Gene Repertoire of the Patagonia Blennie Eleginops maclovinus-The Closest Ancestral Proxy of Antarctic Cryonotothenioids.</title>
        <authorList>
            <person name="Cheng C.C."/>
            <person name="Rivera-Colon A.G."/>
            <person name="Minhas B.F."/>
            <person name="Wilson L."/>
            <person name="Rayamajhi N."/>
            <person name="Vargas-Chacoff L."/>
            <person name="Catchen J.M."/>
        </authorList>
    </citation>
    <scope>NUCLEOTIDE SEQUENCE [LARGE SCALE GENOMIC DNA]</scope>
    <source>
        <strain evidence="1">JMC-PN-2008</strain>
    </source>
</reference>
<organism evidence="1 2">
    <name type="scientific">Eleginops maclovinus</name>
    <name type="common">Patagonian blennie</name>
    <name type="synonym">Eleginus maclovinus</name>
    <dbReference type="NCBI Taxonomy" id="56733"/>
    <lineage>
        <taxon>Eukaryota</taxon>
        <taxon>Metazoa</taxon>
        <taxon>Chordata</taxon>
        <taxon>Craniata</taxon>
        <taxon>Vertebrata</taxon>
        <taxon>Euteleostomi</taxon>
        <taxon>Actinopterygii</taxon>
        <taxon>Neopterygii</taxon>
        <taxon>Teleostei</taxon>
        <taxon>Neoteleostei</taxon>
        <taxon>Acanthomorphata</taxon>
        <taxon>Eupercaria</taxon>
        <taxon>Perciformes</taxon>
        <taxon>Notothenioidei</taxon>
        <taxon>Eleginopidae</taxon>
        <taxon>Eleginops</taxon>
    </lineage>
</organism>
<dbReference type="Proteomes" id="UP001346869">
    <property type="component" value="Unassembled WGS sequence"/>
</dbReference>
<sequence>MKENKPALPILQMVSIQPPEPPVFLSGFRGVSSPHPPLRTAGNSASFCCCTHREPGTLRMLSGRSSTTPSL</sequence>
<accession>A0AAN7Y317</accession>
<protein>
    <submittedName>
        <fullName evidence="1">Uncharacterized protein</fullName>
    </submittedName>
</protein>
<dbReference type="AlphaFoldDB" id="A0AAN7Y317"/>
<keyword evidence="2" id="KW-1185">Reference proteome</keyword>